<dbReference type="InterPro" id="IPR037524">
    <property type="entry name" value="PA14/GLEYA"/>
</dbReference>
<dbReference type="InterPro" id="IPR012938">
    <property type="entry name" value="Glc/Sorbosone_DH"/>
</dbReference>
<dbReference type="InterPro" id="IPR011041">
    <property type="entry name" value="Quinoprot_gluc/sorb_DH_b-prop"/>
</dbReference>
<protein>
    <recommendedName>
        <fullName evidence="5">PKD domain-containing protein</fullName>
    </recommendedName>
</protein>
<evidence type="ECO:0000313" key="3">
    <source>
        <dbReference type="EMBL" id="OGF83322.1"/>
    </source>
</evidence>
<dbReference type="PROSITE" id="PS50093">
    <property type="entry name" value="PKD"/>
    <property type="match status" value="1"/>
</dbReference>
<dbReference type="InterPro" id="IPR011042">
    <property type="entry name" value="6-blade_b-propeller_TolB-like"/>
</dbReference>
<dbReference type="Proteomes" id="UP000178684">
    <property type="component" value="Unassembled WGS sequence"/>
</dbReference>
<dbReference type="InterPro" id="IPR011658">
    <property type="entry name" value="PA14_dom"/>
</dbReference>
<dbReference type="Pfam" id="PF18911">
    <property type="entry name" value="PKD_4"/>
    <property type="match status" value="1"/>
</dbReference>
<dbReference type="Gene3D" id="2.60.40.10">
    <property type="entry name" value="Immunoglobulins"/>
    <property type="match status" value="1"/>
</dbReference>
<dbReference type="PROSITE" id="PS51820">
    <property type="entry name" value="PA14"/>
    <property type="match status" value="1"/>
</dbReference>
<feature type="non-terminal residue" evidence="3">
    <location>
        <position position="781"/>
    </location>
</feature>
<dbReference type="PANTHER" id="PTHR19328">
    <property type="entry name" value="HEDGEHOG-INTERACTING PROTEIN"/>
    <property type="match status" value="1"/>
</dbReference>
<reference evidence="3 4" key="1">
    <citation type="journal article" date="2016" name="Nat. Commun.">
        <title>Thousands of microbial genomes shed light on interconnected biogeochemical processes in an aquifer system.</title>
        <authorList>
            <person name="Anantharaman K."/>
            <person name="Brown C.T."/>
            <person name="Hug L.A."/>
            <person name="Sharon I."/>
            <person name="Castelle C.J."/>
            <person name="Probst A.J."/>
            <person name="Thomas B.C."/>
            <person name="Singh A."/>
            <person name="Wilkins M.J."/>
            <person name="Karaoz U."/>
            <person name="Brodie E.L."/>
            <person name="Williams K.H."/>
            <person name="Hubbard S.S."/>
            <person name="Banfield J.F."/>
        </authorList>
    </citation>
    <scope>NUCLEOTIDE SEQUENCE [LARGE SCALE GENOMIC DNA]</scope>
</reference>
<dbReference type="Pfam" id="PF07691">
    <property type="entry name" value="PA14"/>
    <property type="match status" value="1"/>
</dbReference>
<dbReference type="PANTHER" id="PTHR19328:SF13">
    <property type="entry name" value="HIPL1 PROTEIN"/>
    <property type="match status" value="1"/>
</dbReference>
<sequence length="781" mass="84339">MKNKKIPYLLAFATAAIFAFSFSVALALDLPRGFSFESVYTGFNFPVAAKFAPDGRIFVVEKNGVVKVIKNGVVLPDPFITLPNVNDYNDRGLLDIAFDPDFAVNQHVYIFYTYEDNASDYIGTKTARLTRVTADGDVALLGSEVVILGTEVGSSCENFPSGADCIPSDSPSHTIGSIRFASDGSMFVSMGDGASFVEADPLALRSQNLDSLAGKILHINKDGTGIPSNPFYTGDPDDNRSKIWAYGFRNPFRFELDPVSGIPIVGDVGWISIEEINIAKAGQNFGWPCWEGMEHQAGYESFSVCEGLYADGSDVKPVHYYVHPPGAAVIGGTFYMGTIYPAEYQGAYFFGDYARSEIGYFKLDEFGDVIPGSFAYFTHEASAPVHFFIGPDTDLYFVAIFPGDIVRVKYNFENSAPTAEAVADPIAGPLPLTVQFSSDTSNDPDGDPMTFFWDFGDGDTSAEANPSHVYLSAGQFTATLTATDSFAAEDSDSVVIHPGENIPEAEILSPEGGPLYIAGQIVNFEGGASDVEDETFPDSSFSWDLVAHHCPFGDCHTHILLSRTGPTGSFAIPDHDDDTHYELILTVTDSTGLSDTANVLLNMETVTLTFETNPEGLNLIYGGISQPTPFTVSAVVNGSRTIAAPTPQGPNNFTAWSDGGLQQHSIVVPSTATTYTAEFTTLEGGAFFGNYFSNPNLLGSPALSRQDAEINFDWGLSAPDPVVPADNFSVRWVKNDEFEDGIYQFSVTADDGVRLFIDGAPVINEWQDQSSASYTVEQVMT</sequence>
<dbReference type="InterPro" id="IPR000601">
    <property type="entry name" value="PKD_dom"/>
</dbReference>
<dbReference type="InterPro" id="IPR035986">
    <property type="entry name" value="PKD_dom_sf"/>
</dbReference>
<dbReference type="InterPro" id="IPR022409">
    <property type="entry name" value="PKD/Chitinase_dom"/>
</dbReference>
<dbReference type="SUPFAM" id="SSF49299">
    <property type="entry name" value="PKD domain"/>
    <property type="match status" value="1"/>
</dbReference>
<evidence type="ECO:0008006" key="5">
    <source>
        <dbReference type="Google" id="ProtNLM"/>
    </source>
</evidence>
<dbReference type="Pfam" id="PF07995">
    <property type="entry name" value="GSDH"/>
    <property type="match status" value="1"/>
</dbReference>
<dbReference type="SUPFAM" id="SSF50952">
    <property type="entry name" value="Soluble quinoprotein glucose dehydrogenase"/>
    <property type="match status" value="1"/>
</dbReference>
<gene>
    <name evidence="3" type="ORF">A3B18_01610</name>
</gene>
<feature type="domain" description="PKD" evidence="1">
    <location>
        <begin position="417"/>
        <end position="496"/>
    </location>
</feature>
<proteinExistence type="predicted"/>
<evidence type="ECO:0000313" key="4">
    <source>
        <dbReference type="Proteomes" id="UP000178684"/>
    </source>
</evidence>
<dbReference type="Gene3D" id="2.120.10.30">
    <property type="entry name" value="TolB, C-terminal domain"/>
    <property type="match status" value="1"/>
</dbReference>
<dbReference type="SUPFAM" id="SSF56988">
    <property type="entry name" value="Anthrax protective antigen"/>
    <property type="match status" value="1"/>
</dbReference>
<accession>A0A1F5X5W9</accession>
<dbReference type="InterPro" id="IPR013783">
    <property type="entry name" value="Ig-like_fold"/>
</dbReference>
<dbReference type="EMBL" id="MFIE01000003">
    <property type="protein sequence ID" value="OGF83322.1"/>
    <property type="molecule type" value="Genomic_DNA"/>
</dbReference>
<dbReference type="CDD" id="cd00146">
    <property type="entry name" value="PKD"/>
    <property type="match status" value="1"/>
</dbReference>
<name>A0A1F5X5W9_9BACT</name>
<dbReference type="SMART" id="SM00089">
    <property type="entry name" value="PKD"/>
    <property type="match status" value="1"/>
</dbReference>
<comment type="caution">
    <text evidence="3">The sequence shown here is derived from an EMBL/GenBank/DDBJ whole genome shotgun (WGS) entry which is preliminary data.</text>
</comment>
<evidence type="ECO:0000259" key="2">
    <source>
        <dbReference type="PROSITE" id="PS51820"/>
    </source>
</evidence>
<evidence type="ECO:0000259" key="1">
    <source>
        <dbReference type="PROSITE" id="PS50093"/>
    </source>
</evidence>
<dbReference type="Gene3D" id="3.90.182.10">
    <property type="entry name" value="Toxin - Anthrax Protective Antigen,domain 1"/>
    <property type="match status" value="1"/>
</dbReference>
<feature type="domain" description="PA14" evidence="2">
    <location>
        <begin position="682"/>
        <end position="781"/>
    </location>
</feature>
<organism evidence="3 4">
    <name type="scientific">Candidatus Giovannonibacteria bacterium RIFCSPLOWO2_01_FULL_46_13</name>
    <dbReference type="NCBI Taxonomy" id="1798352"/>
    <lineage>
        <taxon>Bacteria</taxon>
        <taxon>Candidatus Giovannoniibacteriota</taxon>
    </lineage>
</organism>
<dbReference type="AlphaFoldDB" id="A0A1F5X5W9"/>